<dbReference type="InterPro" id="IPR003660">
    <property type="entry name" value="HAMP_dom"/>
</dbReference>
<dbReference type="InterPro" id="IPR001633">
    <property type="entry name" value="EAL_dom"/>
</dbReference>
<dbReference type="Pfam" id="PF00990">
    <property type="entry name" value="GGDEF"/>
    <property type="match status" value="1"/>
</dbReference>
<evidence type="ECO:0000256" key="5">
    <source>
        <dbReference type="ARBA" id="ARBA00022679"/>
    </source>
</evidence>
<feature type="modified residue" description="4-aspartylphosphate" evidence="9">
    <location>
        <position position="478"/>
    </location>
</feature>
<dbReference type="Pfam" id="PF00512">
    <property type="entry name" value="HisKA"/>
    <property type="match status" value="1"/>
</dbReference>
<dbReference type="InterPro" id="IPR013656">
    <property type="entry name" value="PAS_4"/>
</dbReference>
<feature type="domain" description="Response regulatory" evidence="13">
    <location>
        <begin position="424"/>
        <end position="545"/>
    </location>
</feature>
<dbReference type="CDD" id="cd01948">
    <property type="entry name" value="EAL"/>
    <property type="match status" value="1"/>
</dbReference>
<dbReference type="Pfam" id="PF00072">
    <property type="entry name" value="Response_reg"/>
    <property type="match status" value="2"/>
</dbReference>
<dbReference type="Pfam" id="PF08448">
    <property type="entry name" value="PAS_4"/>
    <property type="match status" value="1"/>
</dbReference>
<dbReference type="Pfam" id="PF02518">
    <property type="entry name" value="HATPase_c"/>
    <property type="match status" value="1"/>
</dbReference>
<dbReference type="InterPro" id="IPR035919">
    <property type="entry name" value="EAL_sf"/>
</dbReference>
<dbReference type="PROSITE" id="PS50894">
    <property type="entry name" value="HPT"/>
    <property type="match status" value="1"/>
</dbReference>
<dbReference type="Gene3D" id="3.30.565.10">
    <property type="entry name" value="Histidine kinase-like ATPase, C-terminal domain"/>
    <property type="match status" value="1"/>
</dbReference>
<dbReference type="PANTHER" id="PTHR44757:SF2">
    <property type="entry name" value="BIOFILM ARCHITECTURE MAINTENANCE PROTEIN MBAA"/>
    <property type="match status" value="1"/>
</dbReference>
<feature type="modified residue" description="4-aspartylphosphate" evidence="9">
    <location>
        <position position="620"/>
    </location>
</feature>
<dbReference type="InterPro" id="IPR043128">
    <property type="entry name" value="Rev_trsase/Diguanyl_cyclase"/>
</dbReference>
<dbReference type="SMART" id="SM00267">
    <property type="entry name" value="GGDEF"/>
    <property type="match status" value="1"/>
</dbReference>
<dbReference type="PROSITE" id="PS50883">
    <property type="entry name" value="EAL"/>
    <property type="match status" value="1"/>
</dbReference>
<name>W9VIL9_9GAMM</name>
<feature type="domain" description="Response regulatory" evidence="13">
    <location>
        <begin position="571"/>
        <end position="690"/>
    </location>
</feature>
<feature type="domain" description="Histidine kinase" evidence="12">
    <location>
        <begin position="186"/>
        <end position="406"/>
    </location>
</feature>
<dbReference type="InterPro" id="IPR029787">
    <property type="entry name" value="Nucleotide_cyclase"/>
</dbReference>
<keyword evidence="7" id="KW-0902">Two-component regulatory system</keyword>
<dbReference type="InterPro" id="IPR036641">
    <property type="entry name" value="HPT_dom_sf"/>
</dbReference>
<evidence type="ECO:0000256" key="10">
    <source>
        <dbReference type="SAM" id="MobiDB-lite"/>
    </source>
</evidence>
<organism evidence="18 19">
    <name type="scientific">Imhoffiella purpurea</name>
    <dbReference type="NCBI Taxonomy" id="1249627"/>
    <lineage>
        <taxon>Bacteria</taxon>
        <taxon>Pseudomonadati</taxon>
        <taxon>Pseudomonadota</taxon>
        <taxon>Gammaproteobacteria</taxon>
        <taxon>Chromatiales</taxon>
        <taxon>Chromatiaceae</taxon>
        <taxon>Imhoffiella</taxon>
    </lineage>
</organism>
<keyword evidence="6" id="KW-0418">Kinase</keyword>
<evidence type="ECO:0000256" key="6">
    <source>
        <dbReference type="ARBA" id="ARBA00022777"/>
    </source>
</evidence>
<dbReference type="InterPro" id="IPR052155">
    <property type="entry name" value="Biofilm_reg_signaling"/>
</dbReference>
<feature type="transmembrane region" description="Helical" evidence="11">
    <location>
        <begin position="42"/>
        <end position="64"/>
    </location>
</feature>
<evidence type="ECO:0000256" key="7">
    <source>
        <dbReference type="ARBA" id="ARBA00023012"/>
    </source>
</evidence>
<dbReference type="SUPFAM" id="SSF47226">
    <property type="entry name" value="Histidine-containing phosphotransfer domain, HPT domain"/>
    <property type="match status" value="1"/>
</dbReference>
<feature type="modified residue" description="4-aspartylphosphate" evidence="9">
    <location>
        <position position="954"/>
    </location>
</feature>
<dbReference type="SUPFAM" id="SSF141868">
    <property type="entry name" value="EAL domain-like"/>
    <property type="match status" value="1"/>
</dbReference>
<dbReference type="SUPFAM" id="SSF47384">
    <property type="entry name" value="Homodimeric domain of signal transducing histidine kinase"/>
    <property type="match status" value="1"/>
</dbReference>
<evidence type="ECO:0000256" key="9">
    <source>
        <dbReference type="PROSITE-ProRule" id="PRU00169"/>
    </source>
</evidence>
<reference evidence="18 19" key="1">
    <citation type="submission" date="2012-11" db="EMBL/GenBank/DDBJ databases">
        <title>Genome assembly of Thiorhodococcus sp. AK35.</title>
        <authorList>
            <person name="Nupur N."/>
            <person name="Khatri I."/>
            <person name="Subramanian S."/>
            <person name="Pinnaka A."/>
        </authorList>
    </citation>
    <scope>NUCLEOTIDE SEQUENCE [LARGE SCALE GENOMIC DNA]</scope>
    <source>
        <strain evidence="18 19">AK35</strain>
    </source>
</reference>
<evidence type="ECO:0000259" key="17">
    <source>
        <dbReference type="PROSITE" id="PS50894"/>
    </source>
</evidence>
<dbReference type="InterPro" id="IPR036097">
    <property type="entry name" value="HisK_dim/P_sf"/>
</dbReference>
<keyword evidence="19" id="KW-1185">Reference proteome</keyword>
<evidence type="ECO:0000313" key="18">
    <source>
        <dbReference type="EMBL" id="EXJ15897.1"/>
    </source>
</evidence>
<evidence type="ECO:0000256" key="1">
    <source>
        <dbReference type="ARBA" id="ARBA00000085"/>
    </source>
</evidence>
<dbReference type="CDD" id="cd01949">
    <property type="entry name" value="GGDEF"/>
    <property type="match status" value="1"/>
</dbReference>
<proteinExistence type="predicted"/>
<dbReference type="Gene3D" id="3.20.20.450">
    <property type="entry name" value="EAL domain"/>
    <property type="match status" value="1"/>
</dbReference>
<dbReference type="SMART" id="SM00388">
    <property type="entry name" value="HisKA"/>
    <property type="match status" value="1"/>
</dbReference>
<keyword evidence="4 9" id="KW-0597">Phosphoprotein</keyword>
<dbReference type="SMART" id="SM00448">
    <property type="entry name" value="REC"/>
    <property type="match status" value="3"/>
</dbReference>
<gene>
    <name evidence="18" type="ORF">D779_0761</name>
</gene>
<dbReference type="STRING" id="1249627.D779_0761"/>
<evidence type="ECO:0000256" key="8">
    <source>
        <dbReference type="PROSITE-ProRule" id="PRU00110"/>
    </source>
</evidence>
<dbReference type="CDD" id="cd00082">
    <property type="entry name" value="HisKA"/>
    <property type="match status" value="1"/>
</dbReference>
<feature type="domain" description="Response regulatory" evidence="13">
    <location>
        <begin position="905"/>
        <end position="1021"/>
    </location>
</feature>
<dbReference type="SUPFAM" id="SSF55785">
    <property type="entry name" value="PYP-like sensor domain (PAS domain)"/>
    <property type="match status" value="1"/>
</dbReference>
<accession>W9VIL9</accession>
<dbReference type="GO" id="GO:0000155">
    <property type="term" value="F:phosphorelay sensor kinase activity"/>
    <property type="evidence" value="ECO:0007669"/>
    <property type="project" value="InterPro"/>
</dbReference>
<dbReference type="Gene3D" id="1.10.287.130">
    <property type="match status" value="1"/>
</dbReference>
<dbReference type="InterPro" id="IPR003594">
    <property type="entry name" value="HATPase_dom"/>
</dbReference>
<sequence length="1600" mass="173248">MKSPSCSSVSSTLRRISAIATLTALLLLVPVVVVIQSTPDRLIANAALLLFVLLLAISMAWLIAERLQRRVLFPLSSLGSVVERALREGDYGLRASFYAAEELDRIVAGCNGLLEQLERQAQRDGWYLSQKERLEQQCEERCAHQIQANLIIEQQLRQAESARRAAEHVLDVADQVKQAKSQLLANLIHEIQTHLGGVLGIGELMLGTDLPSDQRRLPTALIRSGQSLRMAIKDMLDVAQIEAGRMRLGSGDFVLADCIEEALAGLADRARARSVELVARLDPDLPHAVRGDQVRLAQVLGILGSAAIRVAQDTEILVRASLDGSSGERATIRVEVRLASMETSVRDSGSAFEDFSLLGLIATTSVDTNLGLSIARDLIALMGGTPGVLDDPGHGEGVWFSLPVTVSHWDLPWSAARAHLSGMRMVLVGPSDQSREAMSAYAAEAGILVYECSEASEAREVLCESHEGPAPFDLLVVDSALRDLESLLSSVSLAETRALDQVARVLLVSAGDDWGEDRGAGLIVDARLVKPVRREQMISTLASVTRSGWDLPEIGEDAALDLGNLEPLGIKVLVADDNAINQDLVMAMLAALGCESRAVFDGQAVIDACAAESFDAVLMDCKMPMMDGYEAARRLRLREHGGNGRRLPIIALTAHAMEGDQERCQAAGMDDYLTKPVSLRSMHRTLLRCVGRGSGIASVSGASGRGAIGLQGARAASSAPAETGPFGLDDLEAMPLLDPRVLDEVGAIDLQSGSALVTRMIASYLDSESVLVARIRDGVEAGQPQQVAECVQALRSAAKTLGAMRLTALCDRLERASRGGGPFYPSAQVAISLERTAAETRRAISQRSSADAATADAQVLERLPASSPPSIAPTAIGSGSPGEAPGGESDASGSYDRHSGRDRPLILVVDEDPGTHLVAQSTFDTCGFRFAGVRDGQGAFEAVRFQRPDLIVLDVMAPVMDGYETCRRFRRLPGFELIPILMVTGLDDLSAVEAAYDSGATDFYPRPVNWSLLVHRIRYLLRSHGTLAALHLSEARNAALIAAIPDVLMRLDRQGRVLQIKSGPILDKGLDGVETGSRTLSDLLPESVAASIQRELETALPELGLRELEIEVPVEDDEIRAFDVRLIAVDAQQVILLLRDMTEKRRRQRVIHQLAYQDSLTGLANRQQFNQDLASALALSRRRDDRLALLYLDLDRFKRINDSLGHGIGDELLRGAAKRLREAVDEVTAEARVRGSGRGANVANTVARLGGDELTVILKGYGVSRVASRVAEHVIERFREPFHCSGHSIVCTVSIGIALSPEDGETAETLLKHADTALYAAKLDGRNLYRFFTASMGESASLKLDIESRLRRALDRGDFRLLYQPIHAVGSGEILGVETLLRWHDEDRGWVEPGEFIAVAEESGLILPIGEWVIEELSRQYADWSRDGVAFPVSLNLSDCQFSDQGLINRLIRIAKERPRGTIELEIGESLLLARDARLIETLGLLRDHGLRIAVDNFGTGYSSLSQLKQLPIDTLKIGRAFVREIGREPTSELLVRTFIALGREIGLRVVAEGVETQEQYRFLEREGCDAVQGPLLASPLAPDQLAQGLAVGALPVSSM</sequence>
<keyword evidence="5" id="KW-0808">Transferase</keyword>
<dbReference type="RefSeq" id="WP_052347894.1">
    <property type="nucleotide sequence ID" value="NZ_AONC01000018.1"/>
</dbReference>
<evidence type="ECO:0000259" key="14">
    <source>
        <dbReference type="PROSITE" id="PS50883"/>
    </source>
</evidence>
<evidence type="ECO:0000259" key="16">
    <source>
        <dbReference type="PROSITE" id="PS50887"/>
    </source>
</evidence>
<dbReference type="InterPro" id="IPR011006">
    <property type="entry name" value="CheY-like_superfamily"/>
</dbReference>
<evidence type="ECO:0000256" key="2">
    <source>
        <dbReference type="ARBA" id="ARBA00004370"/>
    </source>
</evidence>
<dbReference type="OrthoDB" id="5563233at2"/>
<dbReference type="PROSITE" id="PS50885">
    <property type="entry name" value="HAMP"/>
    <property type="match status" value="1"/>
</dbReference>
<feature type="domain" description="EAL" evidence="14">
    <location>
        <begin position="1343"/>
        <end position="1594"/>
    </location>
</feature>
<dbReference type="CDD" id="cd17546">
    <property type="entry name" value="REC_hyHK_CKI1_RcsC-like"/>
    <property type="match status" value="1"/>
</dbReference>
<dbReference type="PATRIC" id="fig|1249627.3.peg.1335"/>
<dbReference type="SMART" id="SM00052">
    <property type="entry name" value="EAL"/>
    <property type="match status" value="1"/>
</dbReference>
<dbReference type="Pfam" id="PF00563">
    <property type="entry name" value="EAL"/>
    <property type="match status" value="1"/>
</dbReference>
<evidence type="ECO:0000256" key="11">
    <source>
        <dbReference type="SAM" id="Phobius"/>
    </source>
</evidence>
<dbReference type="EC" id="2.7.13.3" evidence="3"/>
<feature type="domain" description="HPt" evidence="17">
    <location>
        <begin position="753"/>
        <end position="851"/>
    </location>
</feature>
<dbReference type="EMBL" id="AONC01000018">
    <property type="protein sequence ID" value="EXJ15897.1"/>
    <property type="molecule type" value="Genomic_DNA"/>
</dbReference>
<feature type="transmembrane region" description="Helical" evidence="11">
    <location>
        <begin position="16"/>
        <end position="35"/>
    </location>
</feature>
<comment type="caution">
    <text evidence="8">Lacks conserved residue(s) required for the propagation of feature annotation.</text>
</comment>
<feature type="domain" description="GGDEF" evidence="16">
    <location>
        <begin position="1185"/>
        <end position="1334"/>
    </location>
</feature>
<keyword evidence="11" id="KW-1133">Transmembrane helix</keyword>
<dbReference type="SUPFAM" id="SSF55874">
    <property type="entry name" value="ATPase domain of HSP90 chaperone/DNA topoisomerase II/histidine kinase"/>
    <property type="match status" value="1"/>
</dbReference>
<dbReference type="InterPro" id="IPR035965">
    <property type="entry name" value="PAS-like_dom_sf"/>
</dbReference>
<dbReference type="InterPro" id="IPR036890">
    <property type="entry name" value="HATPase_C_sf"/>
</dbReference>
<feature type="region of interest" description="Disordered" evidence="10">
    <location>
        <begin position="862"/>
        <end position="899"/>
    </location>
</feature>
<dbReference type="Gene3D" id="1.20.120.160">
    <property type="entry name" value="HPT domain"/>
    <property type="match status" value="1"/>
</dbReference>
<comment type="catalytic activity">
    <reaction evidence="1">
        <text>ATP + protein L-histidine = ADP + protein N-phospho-L-histidine.</text>
        <dbReference type="EC" id="2.7.13.3"/>
    </reaction>
</comment>
<dbReference type="Gene3D" id="3.30.70.270">
    <property type="match status" value="1"/>
</dbReference>
<evidence type="ECO:0000256" key="4">
    <source>
        <dbReference type="ARBA" id="ARBA00022553"/>
    </source>
</evidence>
<dbReference type="Proteomes" id="UP000019460">
    <property type="component" value="Unassembled WGS sequence"/>
</dbReference>
<keyword evidence="11" id="KW-0812">Transmembrane</keyword>
<dbReference type="PROSITE" id="PS50887">
    <property type="entry name" value="GGDEF"/>
    <property type="match status" value="1"/>
</dbReference>
<keyword evidence="11" id="KW-0472">Membrane</keyword>
<dbReference type="InterPro" id="IPR005467">
    <property type="entry name" value="His_kinase_dom"/>
</dbReference>
<protein>
    <recommendedName>
        <fullName evidence="3">histidine kinase</fullName>
        <ecNumber evidence="3">2.7.13.3</ecNumber>
    </recommendedName>
</protein>
<dbReference type="PANTHER" id="PTHR44757">
    <property type="entry name" value="DIGUANYLATE CYCLASE DGCP"/>
    <property type="match status" value="1"/>
</dbReference>
<dbReference type="InterPro" id="IPR003661">
    <property type="entry name" value="HisK_dim/P_dom"/>
</dbReference>
<evidence type="ECO:0000259" key="15">
    <source>
        <dbReference type="PROSITE" id="PS50885"/>
    </source>
</evidence>
<dbReference type="GO" id="GO:0016020">
    <property type="term" value="C:membrane"/>
    <property type="evidence" value="ECO:0007669"/>
    <property type="project" value="UniProtKB-SubCell"/>
</dbReference>
<comment type="subcellular location">
    <subcellularLocation>
        <location evidence="2">Membrane</location>
    </subcellularLocation>
</comment>
<dbReference type="PROSITE" id="PS50109">
    <property type="entry name" value="HIS_KIN"/>
    <property type="match status" value="1"/>
</dbReference>
<evidence type="ECO:0000259" key="12">
    <source>
        <dbReference type="PROSITE" id="PS50109"/>
    </source>
</evidence>
<comment type="caution">
    <text evidence="18">The sequence shown here is derived from an EMBL/GenBank/DDBJ whole genome shotgun (WGS) entry which is preliminary data.</text>
</comment>
<dbReference type="PROSITE" id="PS50110">
    <property type="entry name" value="RESPONSE_REGULATORY"/>
    <property type="match status" value="3"/>
</dbReference>
<evidence type="ECO:0000256" key="3">
    <source>
        <dbReference type="ARBA" id="ARBA00012438"/>
    </source>
</evidence>
<evidence type="ECO:0000259" key="13">
    <source>
        <dbReference type="PROSITE" id="PS50110"/>
    </source>
</evidence>
<feature type="domain" description="HAMP" evidence="15">
    <location>
        <begin position="69"/>
        <end position="122"/>
    </location>
</feature>
<dbReference type="InterPro" id="IPR001789">
    <property type="entry name" value="Sig_transdc_resp-reg_receiver"/>
</dbReference>
<dbReference type="InterPro" id="IPR008207">
    <property type="entry name" value="Sig_transdc_His_kin_Hpt_dom"/>
</dbReference>
<dbReference type="InterPro" id="IPR000160">
    <property type="entry name" value="GGDEF_dom"/>
</dbReference>
<feature type="compositionally biased region" description="Low complexity" evidence="10">
    <location>
        <begin position="872"/>
        <end position="889"/>
    </location>
</feature>
<dbReference type="eggNOG" id="COG5001">
    <property type="taxonomic scope" value="Bacteria"/>
</dbReference>
<dbReference type="SUPFAM" id="SSF52172">
    <property type="entry name" value="CheY-like"/>
    <property type="match status" value="3"/>
</dbReference>
<evidence type="ECO:0000313" key="19">
    <source>
        <dbReference type="Proteomes" id="UP000019460"/>
    </source>
</evidence>
<dbReference type="NCBIfam" id="TIGR00254">
    <property type="entry name" value="GGDEF"/>
    <property type="match status" value="1"/>
</dbReference>
<dbReference type="SUPFAM" id="SSF55073">
    <property type="entry name" value="Nucleotide cyclase"/>
    <property type="match status" value="1"/>
</dbReference>
<dbReference type="Gene3D" id="3.40.50.2300">
    <property type="match status" value="3"/>
</dbReference>